<dbReference type="AlphaFoldDB" id="A0A0K1EN47"/>
<evidence type="ECO:0000256" key="1">
    <source>
        <dbReference type="SAM" id="MobiDB-lite"/>
    </source>
</evidence>
<accession>A0A0K1EN47</accession>
<feature type="region of interest" description="Disordered" evidence="1">
    <location>
        <begin position="38"/>
        <end position="72"/>
    </location>
</feature>
<name>A0A0K1EN47_CHOCO</name>
<dbReference type="STRING" id="52.CMC5_062760"/>
<dbReference type="Proteomes" id="UP000067626">
    <property type="component" value="Chromosome"/>
</dbReference>
<protein>
    <submittedName>
        <fullName evidence="2">Uncharacterized protein</fullName>
    </submittedName>
</protein>
<evidence type="ECO:0000313" key="3">
    <source>
        <dbReference type="Proteomes" id="UP000067626"/>
    </source>
</evidence>
<reference evidence="2 3" key="1">
    <citation type="submission" date="2015-07" db="EMBL/GenBank/DDBJ databases">
        <title>Genome analysis of myxobacterium Chondromyces crocatus Cm c5 reveals a high potential for natural compound synthesis and the genetic basis for the loss of fruiting body formation.</title>
        <authorList>
            <person name="Zaburannyi N."/>
            <person name="Bunk B."/>
            <person name="Maier J."/>
            <person name="Overmann J."/>
            <person name="Mueller R."/>
        </authorList>
    </citation>
    <scope>NUCLEOTIDE SEQUENCE [LARGE SCALE GENOMIC DNA]</scope>
    <source>
        <strain evidence="2 3">Cm c5</strain>
    </source>
</reference>
<dbReference type="EMBL" id="CP012159">
    <property type="protein sequence ID" value="AKT42053.1"/>
    <property type="molecule type" value="Genomic_DNA"/>
</dbReference>
<evidence type="ECO:0000313" key="2">
    <source>
        <dbReference type="EMBL" id="AKT42053.1"/>
    </source>
</evidence>
<proteinExistence type="predicted"/>
<keyword evidence="3" id="KW-1185">Reference proteome</keyword>
<organism evidence="2 3">
    <name type="scientific">Chondromyces crocatus</name>
    <dbReference type="NCBI Taxonomy" id="52"/>
    <lineage>
        <taxon>Bacteria</taxon>
        <taxon>Pseudomonadati</taxon>
        <taxon>Myxococcota</taxon>
        <taxon>Polyangia</taxon>
        <taxon>Polyangiales</taxon>
        <taxon>Polyangiaceae</taxon>
        <taxon>Chondromyces</taxon>
    </lineage>
</organism>
<dbReference type="KEGG" id="ccro:CMC5_062760"/>
<sequence length="72" mass="8048">MLHRVYNLERTTMALESIAPFRERGWVSEKVGGVRLDSVHGPRGSVRGAEQAVSGRRCSVHGMNPRRWSDAS</sequence>
<gene>
    <name evidence="2" type="ORF">CMC5_062760</name>
</gene>